<protein>
    <recommendedName>
        <fullName evidence="10">Copper resistance protein CopD</fullName>
    </recommendedName>
</protein>
<feature type="transmembrane region" description="Helical" evidence="7">
    <location>
        <begin position="237"/>
        <end position="259"/>
    </location>
</feature>
<proteinExistence type="predicted"/>
<evidence type="ECO:0008006" key="10">
    <source>
        <dbReference type="Google" id="ProtNLM"/>
    </source>
</evidence>
<keyword evidence="3 7" id="KW-0812">Transmembrane</keyword>
<dbReference type="Proteomes" id="UP000632454">
    <property type="component" value="Unassembled WGS sequence"/>
</dbReference>
<keyword evidence="4 7" id="KW-1133">Transmembrane helix</keyword>
<evidence type="ECO:0000256" key="3">
    <source>
        <dbReference type="ARBA" id="ARBA00022692"/>
    </source>
</evidence>
<comment type="subcellular location">
    <subcellularLocation>
        <location evidence="1">Cell membrane</location>
        <topology evidence="1">Multi-pass membrane protein</topology>
    </subcellularLocation>
</comment>
<evidence type="ECO:0000313" key="8">
    <source>
        <dbReference type="EMBL" id="GGF09309.1"/>
    </source>
</evidence>
<feature type="transmembrane region" description="Helical" evidence="7">
    <location>
        <begin position="48"/>
        <end position="70"/>
    </location>
</feature>
<dbReference type="Pfam" id="PF09678">
    <property type="entry name" value="Caa3_CtaG"/>
    <property type="match status" value="1"/>
</dbReference>
<feature type="transmembrane region" description="Helical" evidence="7">
    <location>
        <begin position="82"/>
        <end position="102"/>
    </location>
</feature>
<dbReference type="EMBL" id="BMCS01000001">
    <property type="protein sequence ID" value="GGF09309.1"/>
    <property type="molecule type" value="Genomic_DNA"/>
</dbReference>
<feature type="transmembrane region" description="Helical" evidence="7">
    <location>
        <begin position="12"/>
        <end position="36"/>
    </location>
</feature>
<evidence type="ECO:0000256" key="7">
    <source>
        <dbReference type="SAM" id="Phobius"/>
    </source>
</evidence>
<feature type="transmembrane region" description="Helical" evidence="7">
    <location>
        <begin position="156"/>
        <end position="175"/>
    </location>
</feature>
<evidence type="ECO:0000256" key="2">
    <source>
        <dbReference type="ARBA" id="ARBA00022475"/>
    </source>
</evidence>
<gene>
    <name evidence="8" type="ORF">GCM10007298_01530</name>
</gene>
<evidence type="ECO:0000256" key="5">
    <source>
        <dbReference type="ARBA" id="ARBA00023136"/>
    </source>
</evidence>
<evidence type="ECO:0000256" key="6">
    <source>
        <dbReference type="SAM" id="MobiDB-lite"/>
    </source>
</evidence>
<feature type="transmembrane region" description="Helical" evidence="7">
    <location>
        <begin position="187"/>
        <end position="211"/>
    </location>
</feature>
<comment type="caution">
    <text evidence="8">The sequence shown here is derived from an EMBL/GenBank/DDBJ whole genome shotgun (WGS) entry which is preliminary data.</text>
</comment>
<feature type="region of interest" description="Disordered" evidence="6">
    <location>
        <begin position="284"/>
        <end position="308"/>
    </location>
</feature>
<evidence type="ECO:0000256" key="4">
    <source>
        <dbReference type="ARBA" id="ARBA00022989"/>
    </source>
</evidence>
<evidence type="ECO:0000313" key="9">
    <source>
        <dbReference type="Proteomes" id="UP000632454"/>
    </source>
</evidence>
<organism evidence="8 9">
    <name type="scientific">Williamsia phyllosphaerae</name>
    <dbReference type="NCBI Taxonomy" id="885042"/>
    <lineage>
        <taxon>Bacteria</taxon>
        <taxon>Bacillati</taxon>
        <taxon>Actinomycetota</taxon>
        <taxon>Actinomycetes</taxon>
        <taxon>Mycobacteriales</taxon>
        <taxon>Nocardiaceae</taxon>
        <taxon>Williamsia</taxon>
    </lineage>
</organism>
<keyword evidence="5 7" id="KW-0472">Membrane</keyword>
<name>A0ABQ1U331_9NOCA</name>
<keyword evidence="9" id="KW-1185">Reference proteome</keyword>
<evidence type="ECO:0000256" key="1">
    <source>
        <dbReference type="ARBA" id="ARBA00004651"/>
    </source>
</evidence>
<dbReference type="InterPro" id="IPR019108">
    <property type="entry name" value="Caa3_assmbl_CtaG-rel"/>
</dbReference>
<sequence length="316" mass="34180">MSALHEPLTVETALVTGHLDLVTVTVCLVVLAGYWWGWRRSTVPVGRGVAFSVLGVGIWVASTSSFVGAYADILFWVRALQVVLLLLVVPFGLASGMPITVLRDALGSAGTRRFDAALASRFARVLTYPAVASGLILVTPWLFYLTGWYEAVLRGTAADVTTRLLFVAVGFLYFYSRLQLDPVPRRFPQVISLVITIVETIGDGALGVVIWQGHDIAHGYYAALDRTWGPALRTDQIIGAGVLWVLGDVVGLPFLLTLMSRFTSDEKIRATEIDAELDAAAADVASSPNDHTDAAAPAPPALWWEADPGLKDRFTR</sequence>
<accession>A0ABQ1U331</accession>
<feature type="transmembrane region" description="Helical" evidence="7">
    <location>
        <begin position="122"/>
        <end position="144"/>
    </location>
</feature>
<keyword evidence="2" id="KW-1003">Cell membrane</keyword>
<reference evidence="9" key="1">
    <citation type="journal article" date="2019" name="Int. J. Syst. Evol. Microbiol.">
        <title>The Global Catalogue of Microorganisms (GCM) 10K type strain sequencing project: providing services to taxonomists for standard genome sequencing and annotation.</title>
        <authorList>
            <consortium name="The Broad Institute Genomics Platform"/>
            <consortium name="The Broad Institute Genome Sequencing Center for Infectious Disease"/>
            <person name="Wu L."/>
            <person name="Ma J."/>
        </authorList>
    </citation>
    <scope>NUCLEOTIDE SEQUENCE [LARGE SCALE GENOMIC DNA]</scope>
    <source>
        <strain evidence="9">CCM 7855</strain>
    </source>
</reference>
<dbReference type="RefSeq" id="WP_188486010.1">
    <property type="nucleotide sequence ID" value="NZ_BMCS01000001.1"/>
</dbReference>